<proteinExistence type="predicted"/>
<accession>A0A8J7DNY5</accession>
<dbReference type="SUPFAM" id="SSF53850">
    <property type="entry name" value="Periplasmic binding protein-like II"/>
    <property type="match status" value="1"/>
</dbReference>
<dbReference type="Gene3D" id="3.40.190.10">
    <property type="entry name" value="Periplasmic binding protein-like II"/>
    <property type="match status" value="1"/>
</dbReference>
<dbReference type="PROSITE" id="PS51257">
    <property type="entry name" value="PROKAR_LIPOPROTEIN"/>
    <property type="match status" value="1"/>
</dbReference>
<evidence type="ECO:0000256" key="1">
    <source>
        <dbReference type="SAM" id="SignalP"/>
    </source>
</evidence>
<gene>
    <name evidence="3" type="ORF">IQ241_16100</name>
</gene>
<evidence type="ECO:0000313" key="4">
    <source>
        <dbReference type="Proteomes" id="UP000636505"/>
    </source>
</evidence>
<dbReference type="InterPro" id="IPR007210">
    <property type="entry name" value="ABC_Gly_betaine_transp_sub-bd"/>
</dbReference>
<dbReference type="EMBL" id="JADEXG010000040">
    <property type="protein sequence ID" value="MBE9078800.1"/>
    <property type="molecule type" value="Genomic_DNA"/>
</dbReference>
<dbReference type="GO" id="GO:0043190">
    <property type="term" value="C:ATP-binding cassette (ABC) transporter complex"/>
    <property type="evidence" value="ECO:0007669"/>
    <property type="project" value="InterPro"/>
</dbReference>
<comment type="caution">
    <text evidence="3">The sequence shown here is derived from an EMBL/GenBank/DDBJ whole genome shotgun (WGS) entry which is preliminary data.</text>
</comment>
<dbReference type="AlphaFoldDB" id="A0A8J7DNY5"/>
<name>A0A8J7DNY5_9CYAN</name>
<feature type="signal peptide" evidence="1">
    <location>
        <begin position="1"/>
        <end position="21"/>
    </location>
</feature>
<dbReference type="Gene3D" id="3.40.190.120">
    <property type="entry name" value="Osmoprotection protein (prox), domain 2"/>
    <property type="match status" value="1"/>
</dbReference>
<reference evidence="3" key="1">
    <citation type="submission" date="2020-10" db="EMBL/GenBank/DDBJ databases">
        <authorList>
            <person name="Castelo-Branco R."/>
            <person name="Eusebio N."/>
            <person name="Adriana R."/>
            <person name="Vieira A."/>
            <person name="Brugerolle De Fraissinette N."/>
            <person name="Rezende De Castro R."/>
            <person name="Schneider M.P."/>
            <person name="Vasconcelos V."/>
            <person name="Leao P.N."/>
        </authorList>
    </citation>
    <scope>NUCLEOTIDE SEQUENCE</scope>
    <source>
        <strain evidence="3">LEGE 07310</strain>
    </source>
</reference>
<keyword evidence="1" id="KW-0732">Signal</keyword>
<evidence type="ECO:0000313" key="3">
    <source>
        <dbReference type="EMBL" id="MBE9078800.1"/>
    </source>
</evidence>
<dbReference type="Proteomes" id="UP000636505">
    <property type="component" value="Unassembled WGS sequence"/>
</dbReference>
<dbReference type="RefSeq" id="WP_193909010.1">
    <property type="nucleotide sequence ID" value="NZ_JADEXG010000040.1"/>
</dbReference>
<feature type="domain" description="ABC-type glycine betaine transport system substrate-binding" evidence="2">
    <location>
        <begin position="30"/>
        <end position="292"/>
    </location>
</feature>
<dbReference type="Pfam" id="PF04069">
    <property type="entry name" value="OpuAC"/>
    <property type="match status" value="1"/>
</dbReference>
<protein>
    <submittedName>
        <fullName evidence="3">Glycine/betaine ABC transporter</fullName>
    </submittedName>
</protein>
<feature type="chain" id="PRO_5035206739" evidence="1">
    <location>
        <begin position="22"/>
        <end position="297"/>
    </location>
</feature>
<keyword evidence="4" id="KW-1185">Reference proteome</keyword>
<sequence length="297" mass="32663">MLNRRIFIGASLTAWFGLLTACSSGGDQPQLTVGSKEFTEQYILGNMYEIALDNAGFDAEYKVLASSNENHEALLNGEIDLYPEYTGTALLSIFNLEFDPGQTADQVYDTVEEAYNAEGLAILEPTSFNNTYALMMTQERADELDVKTVSDLSTKAGELKLGTDREFPTRADGLVGLQEVYGGFNFDDVVVLDAGLLYAGLEENEIDVTTGYGTDGQIDAFDLVVLEDDKGFWPPYPVVPVVRQEVLDEHPEIADVLNPIAALLDSETMQQLNWEVAGNSREPDEVAREFLETNGLL</sequence>
<evidence type="ECO:0000259" key="2">
    <source>
        <dbReference type="Pfam" id="PF04069"/>
    </source>
</evidence>
<dbReference type="GO" id="GO:0022857">
    <property type="term" value="F:transmembrane transporter activity"/>
    <property type="evidence" value="ECO:0007669"/>
    <property type="project" value="InterPro"/>
</dbReference>
<organism evidence="3 4">
    <name type="scientific">Vasconcelosia minhoensis LEGE 07310</name>
    <dbReference type="NCBI Taxonomy" id="915328"/>
    <lineage>
        <taxon>Bacteria</taxon>
        <taxon>Bacillati</taxon>
        <taxon>Cyanobacteriota</taxon>
        <taxon>Cyanophyceae</taxon>
        <taxon>Nodosilineales</taxon>
        <taxon>Cymatolegaceae</taxon>
        <taxon>Vasconcelosia</taxon>
        <taxon>Vasconcelosia minhoensis</taxon>
    </lineage>
</organism>